<dbReference type="Pfam" id="PF20152">
    <property type="entry name" value="DUF6534"/>
    <property type="match status" value="1"/>
</dbReference>
<dbReference type="PANTHER" id="PTHR40465">
    <property type="entry name" value="CHROMOSOME 1, WHOLE GENOME SHOTGUN SEQUENCE"/>
    <property type="match status" value="1"/>
</dbReference>
<evidence type="ECO:0000256" key="1">
    <source>
        <dbReference type="SAM" id="Phobius"/>
    </source>
</evidence>
<evidence type="ECO:0000313" key="4">
    <source>
        <dbReference type="Proteomes" id="UP000305067"/>
    </source>
</evidence>
<feature type="transmembrane region" description="Helical" evidence="1">
    <location>
        <begin position="136"/>
        <end position="162"/>
    </location>
</feature>
<evidence type="ECO:0000313" key="3">
    <source>
        <dbReference type="EMBL" id="TFK99725.1"/>
    </source>
</evidence>
<feature type="domain" description="DUF6534" evidence="2">
    <location>
        <begin position="182"/>
        <end position="267"/>
    </location>
</feature>
<accession>A0A5C3QCE1</accession>
<keyword evidence="1" id="KW-0812">Transmembrane</keyword>
<feature type="transmembrane region" description="Helical" evidence="1">
    <location>
        <begin position="56"/>
        <end position="76"/>
    </location>
</feature>
<keyword evidence="1" id="KW-0472">Membrane</keyword>
<name>A0A5C3QCE1_9AGAR</name>
<dbReference type="InterPro" id="IPR045339">
    <property type="entry name" value="DUF6534"/>
</dbReference>
<keyword evidence="4" id="KW-1185">Reference proteome</keyword>
<feature type="transmembrane region" description="Helical" evidence="1">
    <location>
        <begin position="174"/>
        <end position="197"/>
    </location>
</feature>
<gene>
    <name evidence="3" type="ORF">BDV98DRAFT_134603</name>
</gene>
<sequence>MDPSARLPYKVVAESFGGLVVGVWIQQFFFGIVCYQFWSYYTSQSKRHDTHFTKTILALLLIGNLFLGVTDFHVLYRSAVVHYGDLDKFDLQTWTMWSEPGVTALVGCIAQVYFLDRCRRVNMQWRKFSPQVLHCVTAFLFMLILLSTAAGLAVCISFWSLTRFSGLAQIPIPISLWLVSTTVADVALTGFLLAALIGTKTAYSWTGNVISRIIRLSVESSIATSVCALLNLLFYFEMMETSYHLLPQFSISRIYTITVLASLLSREDMKSSLQDPNALYLSAITQSRAEQGLNDSDLSSNCNNKIDIQRKTQSQ</sequence>
<dbReference type="AlphaFoldDB" id="A0A5C3QCE1"/>
<reference evidence="3 4" key="1">
    <citation type="journal article" date="2019" name="Nat. Ecol. Evol.">
        <title>Megaphylogeny resolves global patterns of mushroom evolution.</title>
        <authorList>
            <person name="Varga T."/>
            <person name="Krizsan K."/>
            <person name="Foldi C."/>
            <person name="Dima B."/>
            <person name="Sanchez-Garcia M."/>
            <person name="Sanchez-Ramirez S."/>
            <person name="Szollosi G.J."/>
            <person name="Szarkandi J.G."/>
            <person name="Papp V."/>
            <person name="Albert L."/>
            <person name="Andreopoulos W."/>
            <person name="Angelini C."/>
            <person name="Antonin V."/>
            <person name="Barry K.W."/>
            <person name="Bougher N.L."/>
            <person name="Buchanan P."/>
            <person name="Buyck B."/>
            <person name="Bense V."/>
            <person name="Catcheside P."/>
            <person name="Chovatia M."/>
            <person name="Cooper J."/>
            <person name="Damon W."/>
            <person name="Desjardin D."/>
            <person name="Finy P."/>
            <person name="Geml J."/>
            <person name="Haridas S."/>
            <person name="Hughes K."/>
            <person name="Justo A."/>
            <person name="Karasinski D."/>
            <person name="Kautmanova I."/>
            <person name="Kiss B."/>
            <person name="Kocsube S."/>
            <person name="Kotiranta H."/>
            <person name="LaButti K.M."/>
            <person name="Lechner B.E."/>
            <person name="Liimatainen K."/>
            <person name="Lipzen A."/>
            <person name="Lukacs Z."/>
            <person name="Mihaltcheva S."/>
            <person name="Morgado L.N."/>
            <person name="Niskanen T."/>
            <person name="Noordeloos M.E."/>
            <person name="Ohm R.A."/>
            <person name="Ortiz-Santana B."/>
            <person name="Ovrebo C."/>
            <person name="Racz N."/>
            <person name="Riley R."/>
            <person name="Savchenko A."/>
            <person name="Shiryaev A."/>
            <person name="Soop K."/>
            <person name="Spirin V."/>
            <person name="Szebenyi C."/>
            <person name="Tomsovsky M."/>
            <person name="Tulloss R.E."/>
            <person name="Uehling J."/>
            <person name="Grigoriev I.V."/>
            <person name="Vagvolgyi C."/>
            <person name="Papp T."/>
            <person name="Martin F.M."/>
            <person name="Miettinen O."/>
            <person name="Hibbett D.S."/>
            <person name="Nagy L.G."/>
        </authorList>
    </citation>
    <scope>NUCLEOTIDE SEQUENCE [LARGE SCALE GENOMIC DNA]</scope>
    <source>
        <strain evidence="3 4">CBS 309.79</strain>
    </source>
</reference>
<dbReference type="Proteomes" id="UP000305067">
    <property type="component" value="Unassembled WGS sequence"/>
</dbReference>
<feature type="transmembrane region" description="Helical" evidence="1">
    <location>
        <begin position="218"/>
        <end position="236"/>
    </location>
</feature>
<feature type="transmembrane region" description="Helical" evidence="1">
    <location>
        <begin position="96"/>
        <end position="115"/>
    </location>
</feature>
<dbReference type="STRING" id="1884261.A0A5C3QCE1"/>
<proteinExistence type="predicted"/>
<feature type="transmembrane region" description="Helical" evidence="1">
    <location>
        <begin position="16"/>
        <end position="35"/>
    </location>
</feature>
<organism evidence="3 4">
    <name type="scientific">Pterulicium gracile</name>
    <dbReference type="NCBI Taxonomy" id="1884261"/>
    <lineage>
        <taxon>Eukaryota</taxon>
        <taxon>Fungi</taxon>
        <taxon>Dikarya</taxon>
        <taxon>Basidiomycota</taxon>
        <taxon>Agaricomycotina</taxon>
        <taxon>Agaricomycetes</taxon>
        <taxon>Agaricomycetidae</taxon>
        <taxon>Agaricales</taxon>
        <taxon>Pleurotineae</taxon>
        <taxon>Pterulaceae</taxon>
        <taxon>Pterulicium</taxon>
    </lineage>
</organism>
<dbReference type="PANTHER" id="PTHR40465:SF1">
    <property type="entry name" value="DUF6534 DOMAIN-CONTAINING PROTEIN"/>
    <property type="match status" value="1"/>
</dbReference>
<dbReference type="EMBL" id="ML178832">
    <property type="protein sequence ID" value="TFK99725.1"/>
    <property type="molecule type" value="Genomic_DNA"/>
</dbReference>
<dbReference type="OrthoDB" id="2885401at2759"/>
<evidence type="ECO:0000259" key="2">
    <source>
        <dbReference type="Pfam" id="PF20152"/>
    </source>
</evidence>
<keyword evidence="1" id="KW-1133">Transmembrane helix</keyword>
<protein>
    <recommendedName>
        <fullName evidence="2">DUF6534 domain-containing protein</fullName>
    </recommendedName>
</protein>